<sequence>MPMNLRSPSRLRRRSILAAGIGLAIARPARAQGFPNQPVRLIVPFSPGGAVDFVGRLVGQGMGPHLGQSVVVENRTGAAGAIGAQFVARAPADGHTLMMAPITNFAMLAGMPGNNLGLDLGRDFAPVGTIGAVPIVVVAGAGVRASSLAELIALLRKADRPLSYASSGNGSTEHLAGEYFATLTGTRMLHVPYRGGAPALADVLAGQVDLMFATLPNVMQNGSGLKVLAIATGTRSSVMPDVPTTAEAGLPGFQVSSLYGVLAPAATPGPVLARLNRDLRAALAQDDVRNRLIQQGVLPEPTTPEATAAQLREELSRWGKVIVEAKVTLN</sequence>
<evidence type="ECO:0000313" key="3">
    <source>
        <dbReference type="EMBL" id="MBC9208310.1"/>
    </source>
</evidence>
<keyword evidence="2" id="KW-0732">Signal</keyword>
<name>A0ABR7RNX5_9PROT</name>
<evidence type="ECO:0000256" key="1">
    <source>
        <dbReference type="ARBA" id="ARBA00006987"/>
    </source>
</evidence>
<dbReference type="InterPro" id="IPR042100">
    <property type="entry name" value="Bug_dom1"/>
</dbReference>
<dbReference type="InterPro" id="IPR005064">
    <property type="entry name" value="BUG"/>
</dbReference>
<dbReference type="SUPFAM" id="SSF53850">
    <property type="entry name" value="Periplasmic binding protein-like II"/>
    <property type="match status" value="1"/>
</dbReference>
<evidence type="ECO:0000256" key="2">
    <source>
        <dbReference type="SAM" id="SignalP"/>
    </source>
</evidence>
<organism evidence="3 4">
    <name type="scientific">Teichococcus aerophilus</name>
    <dbReference type="NCBI Taxonomy" id="1224513"/>
    <lineage>
        <taxon>Bacteria</taxon>
        <taxon>Pseudomonadati</taxon>
        <taxon>Pseudomonadota</taxon>
        <taxon>Alphaproteobacteria</taxon>
        <taxon>Acetobacterales</taxon>
        <taxon>Roseomonadaceae</taxon>
        <taxon>Roseomonas</taxon>
    </lineage>
</organism>
<proteinExistence type="inferred from homology"/>
<dbReference type="EMBL" id="JACTVA010000030">
    <property type="protein sequence ID" value="MBC9208310.1"/>
    <property type="molecule type" value="Genomic_DNA"/>
</dbReference>
<accession>A0ABR7RNX5</accession>
<protein>
    <submittedName>
        <fullName evidence="3">Tripartite tricarboxylate transporter substrate binding protein</fullName>
    </submittedName>
</protein>
<dbReference type="Proteomes" id="UP000626026">
    <property type="component" value="Unassembled WGS sequence"/>
</dbReference>
<feature type="signal peptide" evidence="2">
    <location>
        <begin position="1"/>
        <end position="31"/>
    </location>
</feature>
<dbReference type="Pfam" id="PF03401">
    <property type="entry name" value="TctC"/>
    <property type="match status" value="1"/>
</dbReference>
<dbReference type="PANTHER" id="PTHR42928:SF5">
    <property type="entry name" value="BLR1237 PROTEIN"/>
    <property type="match status" value="1"/>
</dbReference>
<comment type="similarity">
    <text evidence="1">Belongs to the UPF0065 (bug) family.</text>
</comment>
<reference evidence="3 4" key="1">
    <citation type="journal article" date="2013" name="Int. J. Syst. Evol. Microbiol.">
        <title>Roseomonas aerophila sp. nov., isolated from air.</title>
        <authorList>
            <person name="Kim S.J."/>
            <person name="Weon H.Y."/>
            <person name="Ahn J.H."/>
            <person name="Hong S.B."/>
            <person name="Seok S.J."/>
            <person name="Whang K.S."/>
            <person name="Kwon S.W."/>
        </authorList>
    </citation>
    <scope>NUCLEOTIDE SEQUENCE [LARGE SCALE GENOMIC DNA]</scope>
    <source>
        <strain evidence="3 4">NBRC 108923</strain>
    </source>
</reference>
<comment type="caution">
    <text evidence="3">The sequence shown here is derived from an EMBL/GenBank/DDBJ whole genome shotgun (WGS) entry which is preliminary data.</text>
</comment>
<dbReference type="CDD" id="cd13578">
    <property type="entry name" value="PBP2_Bug27"/>
    <property type="match status" value="1"/>
</dbReference>
<evidence type="ECO:0000313" key="4">
    <source>
        <dbReference type="Proteomes" id="UP000626026"/>
    </source>
</evidence>
<keyword evidence="4" id="KW-1185">Reference proteome</keyword>
<dbReference type="RefSeq" id="WP_187785471.1">
    <property type="nucleotide sequence ID" value="NZ_JACTVA010000030.1"/>
</dbReference>
<dbReference type="Gene3D" id="3.40.190.150">
    <property type="entry name" value="Bordetella uptake gene, domain 1"/>
    <property type="match status" value="1"/>
</dbReference>
<gene>
    <name evidence="3" type="ORF">IBL26_15805</name>
</gene>
<dbReference type="PANTHER" id="PTHR42928">
    <property type="entry name" value="TRICARBOXYLATE-BINDING PROTEIN"/>
    <property type="match status" value="1"/>
</dbReference>
<dbReference type="Gene3D" id="3.40.190.10">
    <property type="entry name" value="Periplasmic binding protein-like II"/>
    <property type="match status" value="1"/>
</dbReference>
<feature type="chain" id="PRO_5046344116" evidence="2">
    <location>
        <begin position="32"/>
        <end position="330"/>
    </location>
</feature>
<dbReference type="PIRSF" id="PIRSF017082">
    <property type="entry name" value="YflP"/>
    <property type="match status" value="1"/>
</dbReference>